<dbReference type="AlphaFoldDB" id="A0AAJ6VZY6"/>
<name>A0AAJ6VZY6_9ACAR</name>
<dbReference type="GO" id="GO:0008276">
    <property type="term" value="F:protein methyltransferase activity"/>
    <property type="evidence" value="ECO:0007669"/>
    <property type="project" value="InterPro"/>
</dbReference>
<sequence>MEEHETVLSEVHIGLPVCSTSTNVVSRFEFEVPAGLSLRIERNSEESSDSEDQEPPRRRQPPREVLFIEHNMATALSDVGLQVWPAALAMADFLLHEHEKFKESLLLEIGGGVGLCGLVASRVAKKIVCSDYKAEIVDAMKTNFLKNRGVVRDNFECLVLDVKDAEVVDCDFLFGSDLIYDDEITDNILNFVKRSLLKTTVAFFLSLEKRFNFTIDNLEESCPAYKHFRECCQRQCLQVENIDLEAVPQYFKSLPRSKHIEILEIRIQTPDP</sequence>
<evidence type="ECO:0000313" key="2">
    <source>
        <dbReference type="Proteomes" id="UP000694867"/>
    </source>
</evidence>
<protein>
    <submittedName>
        <fullName evidence="3">Methyltransferase-like protein 22</fullName>
    </submittedName>
</protein>
<organism evidence="2 3">
    <name type="scientific">Galendromus occidentalis</name>
    <name type="common">western predatory mite</name>
    <dbReference type="NCBI Taxonomy" id="34638"/>
    <lineage>
        <taxon>Eukaryota</taxon>
        <taxon>Metazoa</taxon>
        <taxon>Ecdysozoa</taxon>
        <taxon>Arthropoda</taxon>
        <taxon>Chelicerata</taxon>
        <taxon>Arachnida</taxon>
        <taxon>Acari</taxon>
        <taxon>Parasitiformes</taxon>
        <taxon>Mesostigmata</taxon>
        <taxon>Gamasina</taxon>
        <taxon>Phytoseioidea</taxon>
        <taxon>Phytoseiidae</taxon>
        <taxon>Typhlodrominae</taxon>
        <taxon>Galendromus</taxon>
    </lineage>
</organism>
<accession>A0AAJ6VZY6</accession>
<evidence type="ECO:0000256" key="1">
    <source>
        <dbReference type="SAM" id="MobiDB-lite"/>
    </source>
</evidence>
<dbReference type="Pfam" id="PF10294">
    <property type="entry name" value="Methyltransf_16"/>
    <property type="match status" value="1"/>
</dbReference>
<reference evidence="3" key="1">
    <citation type="submission" date="2025-08" db="UniProtKB">
        <authorList>
            <consortium name="RefSeq"/>
        </authorList>
    </citation>
    <scope>IDENTIFICATION</scope>
</reference>
<feature type="region of interest" description="Disordered" evidence="1">
    <location>
        <begin position="41"/>
        <end position="61"/>
    </location>
</feature>
<dbReference type="InterPro" id="IPR038899">
    <property type="entry name" value="METTL22"/>
</dbReference>
<dbReference type="GO" id="GO:0005634">
    <property type="term" value="C:nucleus"/>
    <property type="evidence" value="ECO:0007669"/>
    <property type="project" value="TreeGrafter"/>
</dbReference>
<dbReference type="Proteomes" id="UP000694867">
    <property type="component" value="Unplaced"/>
</dbReference>
<dbReference type="PANTHER" id="PTHR23108:SF0">
    <property type="entry name" value="METHYLTRANSFERASE-LIKE PROTEIN 22"/>
    <property type="match status" value="1"/>
</dbReference>
<dbReference type="KEGG" id="goe:100906602"/>
<dbReference type="SUPFAM" id="SSF53335">
    <property type="entry name" value="S-adenosyl-L-methionine-dependent methyltransferases"/>
    <property type="match status" value="1"/>
</dbReference>
<gene>
    <name evidence="3" type="primary">LOC100906602</name>
</gene>
<evidence type="ECO:0000313" key="3">
    <source>
        <dbReference type="RefSeq" id="XP_003746395.2"/>
    </source>
</evidence>
<dbReference type="Gene3D" id="3.40.50.150">
    <property type="entry name" value="Vaccinia Virus protein VP39"/>
    <property type="match status" value="1"/>
</dbReference>
<dbReference type="InterPro" id="IPR029063">
    <property type="entry name" value="SAM-dependent_MTases_sf"/>
</dbReference>
<dbReference type="RefSeq" id="XP_003746395.2">
    <property type="nucleotide sequence ID" value="XM_003746347.2"/>
</dbReference>
<proteinExistence type="predicted"/>
<keyword evidence="2" id="KW-1185">Reference proteome</keyword>
<dbReference type="InterPro" id="IPR019410">
    <property type="entry name" value="Methyltransf_16"/>
</dbReference>
<dbReference type="PANTHER" id="PTHR23108">
    <property type="entry name" value="METHYLTRANSFERASE-RELATED"/>
    <property type="match status" value="1"/>
</dbReference>
<dbReference type="GeneID" id="100906602"/>